<dbReference type="InterPro" id="IPR028994">
    <property type="entry name" value="Integrin_alpha_N"/>
</dbReference>
<evidence type="ECO:0000256" key="1">
    <source>
        <dbReference type="ARBA" id="ARBA00022729"/>
    </source>
</evidence>
<sequence length="1172" mass="129697">MSVLNGACIRLLAIAMLGFLLITCSRQEEKTLFQLLSSSDTGITFNNRLTESDSFNVLSFEYIYNGAGVGVGDVNNDGLTDIFFAGNMVPSTLYLNKGNFEFDDISESASIKTNVWCTGVSMVDINQDGLLDVYISTIQPHASKAAVPNLLYLNKGVNQEGIPVFEEVAAKVGLADSSYATQAAFLDYDLDGDLDMYMLTNALESYNRNQIMGLRNDGTGKSVDKFYRNEGVVNGLPVFKDISREVGVQAEGWGLGIVVNDINRDGYPDLYIANDFMSNDHLYINTGDGKFVNNIGAMLKHQEQNGMGIDIADINNDALNDIVVLDMLPDDNLRQKTMFSTVGYDRFRLFREKGYEYQYIRNVLQLNNGNNSFSDIGYLSGIYATDWSWSSLFADFDNDGYRDLFVGNGYRKDVTDQDFIAYGKELAMFSTDRNRMKHIREEVEKLPGVRKPNFLFRNNGDLTFTDKAKAWGLDQPSYSNGAAYADLDNDGDLDLVTNNINDEAFVYRNDLITDKTKSDYHYLRIKLQGEKGNLAGYGTTITLYANGAVHYAEHQTIRGYKSTVENIEHIGLGKVPSGKVDSIKITWAGGKRQILRNVPVNQVITVKQRDAVATREQRAPLVTIVTESHKAMGIHYQHREDEFVDFLEGQFLLPHKHSQDGPGITVGDVDGDGLDDFILGGSAGKRAKIYLQQQNGSFKTDSLQVKVAEDVGILLFDADNDGDEDLYCVSGSSEFKHDKVNYQDRFYRNSGKGKFVYEANALPELTSSGSCVVASDFDRDGDLDLFVGGRVVPMRYPETPDSYLLVNTGDGKFENKTSIFSSELGNVGMVTSAIWSDVNNDDWTDLIVVGEWMPITFFINEKGKSFTPVTLQNSAGWWNSISGGDFDNDGDIDYIAGNLGRNSIYKASVEEPVTVYAKDFDNNGSVDPIHCRYIQGKEYPVHPREALTGQIPGLRGVATRYSLYGGMGIRDLFSNEKLQNAMVLKSTMLSSVYIQNNGSHKFEVKPLPSEAQFTPMFGTLITDLDEDGNLDILSVGNSYACEVLSGYYDAGIGNYLRGDGKGNFKAVPVTQSGFFVDGDAKAIARLISTEGRELFLVTQNRDSLKVFRKPAISAGESVVRPKPGDEYAIVELANGKKRKEELYIGSGYLSSSGRAFVKNRTVSKVTTSGRSK</sequence>
<keyword evidence="1" id="KW-0732">Signal</keyword>
<dbReference type="RefSeq" id="WP_377573229.1">
    <property type="nucleotide sequence ID" value="NZ_JBHTKA010000001.1"/>
</dbReference>
<protein>
    <submittedName>
        <fullName evidence="3">VCBS repeat-containing protein</fullName>
    </submittedName>
</protein>
<dbReference type="PANTHER" id="PTHR46580:SF4">
    <property type="entry name" value="ATP_GTP-BINDING PROTEIN"/>
    <property type="match status" value="1"/>
</dbReference>
<dbReference type="InterPro" id="IPR011519">
    <property type="entry name" value="UnbV_ASPIC"/>
</dbReference>
<proteinExistence type="predicted"/>
<dbReference type="PANTHER" id="PTHR46580">
    <property type="entry name" value="SENSOR KINASE-RELATED"/>
    <property type="match status" value="1"/>
</dbReference>
<dbReference type="Gene3D" id="2.130.10.130">
    <property type="entry name" value="Integrin alpha, N-terminal"/>
    <property type="match status" value="4"/>
</dbReference>
<name>A0ABW3JX32_9BACT</name>
<reference evidence="4" key="1">
    <citation type="journal article" date="2019" name="Int. J. Syst. Evol. Microbiol.">
        <title>The Global Catalogue of Microorganisms (GCM) 10K type strain sequencing project: providing services to taxonomists for standard genome sequencing and annotation.</title>
        <authorList>
            <consortium name="The Broad Institute Genomics Platform"/>
            <consortium name="The Broad Institute Genome Sequencing Center for Infectious Disease"/>
            <person name="Wu L."/>
            <person name="Ma J."/>
        </authorList>
    </citation>
    <scope>NUCLEOTIDE SEQUENCE [LARGE SCALE GENOMIC DNA]</scope>
    <source>
        <strain evidence="4">CCUG 58938</strain>
    </source>
</reference>
<gene>
    <name evidence="3" type="ORF">ACFQ21_00395</name>
</gene>
<keyword evidence="4" id="KW-1185">Reference proteome</keyword>
<organism evidence="3 4">
    <name type="scientific">Ohtaekwangia kribbensis</name>
    <dbReference type="NCBI Taxonomy" id="688913"/>
    <lineage>
        <taxon>Bacteria</taxon>
        <taxon>Pseudomonadati</taxon>
        <taxon>Bacteroidota</taxon>
        <taxon>Cytophagia</taxon>
        <taxon>Cytophagales</taxon>
        <taxon>Fulvivirgaceae</taxon>
        <taxon>Ohtaekwangia</taxon>
    </lineage>
</organism>
<dbReference type="Proteomes" id="UP001597112">
    <property type="component" value="Unassembled WGS sequence"/>
</dbReference>
<feature type="domain" description="ASPIC/UnbV" evidence="2">
    <location>
        <begin position="536"/>
        <end position="605"/>
    </location>
</feature>
<accession>A0ABW3JX32</accession>
<dbReference type="EMBL" id="JBHTKA010000001">
    <property type="protein sequence ID" value="MFD0997736.1"/>
    <property type="molecule type" value="Genomic_DNA"/>
</dbReference>
<evidence type="ECO:0000313" key="4">
    <source>
        <dbReference type="Proteomes" id="UP001597112"/>
    </source>
</evidence>
<dbReference type="Pfam" id="PF13517">
    <property type="entry name" value="FG-GAP_3"/>
    <property type="match status" value="5"/>
</dbReference>
<evidence type="ECO:0000313" key="3">
    <source>
        <dbReference type="EMBL" id="MFD0997736.1"/>
    </source>
</evidence>
<dbReference type="SUPFAM" id="SSF69318">
    <property type="entry name" value="Integrin alpha N-terminal domain"/>
    <property type="match status" value="3"/>
</dbReference>
<dbReference type="Pfam" id="PF07593">
    <property type="entry name" value="UnbV_ASPIC"/>
    <property type="match status" value="1"/>
</dbReference>
<comment type="caution">
    <text evidence="3">The sequence shown here is derived from an EMBL/GenBank/DDBJ whole genome shotgun (WGS) entry which is preliminary data.</text>
</comment>
<dbReference type="InterPro" id="IPR013517">
    <property type="entry name" value="FG-GAP"/>
</dbReference>
<evidence type="ECO:0000259" key="2">
    <source>
        <dbReference type="Pfam" id="PF07593"/>
    </source>
</evidence>